<protein>
    <recommendedName>
        <fullName evidence="4">F-box domain-containing protein</fullName>
    </recommendedName>
</protein>
<reference evidence="2" key="1">
    <citation type="journal article" date="2023" name="Mol. Phylogenet. Evol.">
        <title>Genome-scale phylogeny and comparative genomics of the fungal order Sordariales.</title>
        <authorList>
            <person name="Hensen N."/>
            <person name="Bonometti L."/>
            <person name="Westerberg I."/>
            <person name="Brannstrom I.O."/>
            <person name="Guillou S."/>
            <person name="Cros-Aarteil S."/>
            <person name="Calhoun S."/>
            <person name="Haridas S."/>
            <person name="Kuo A."/>
            <person name="Mondo S."/>
            <person name="Pangilinan J."/>
            <person name="Riley R."/>
            <person name="LaButti K."/>
            <person name="Andreopoulos B."/>
            <person name="Lipzen A."/>
            <person name="Chen C."/>
            <person name="Yan M."/>
            <person name="Daum C."/>
            <person name="Ng V."/>
            <person name="Clum A."/>
            <person name="Steindorff A."/>
            <person name="Ohm R.A."/>
            <person name="Martin F."/>
            <person name="Silar P."/>
            <person name="Natvig D.O."/>
            <person name="Lalanne C."/>
            <person name="Gautier V."/>
            <person name="Ament-Velasquez S.L."/>
            <person name="Kruys A."/>
            <person name="Hutchinson M.I."/>
            <person name="Powell A.J."/>
            <person name="Barry K."/>
            <person name="Miller A.N."/>
            <person name="Grigoriev I.V."/>
            <person name="Debuchy R."/>
            <person name="Gladieux P."/>
            <person name="Hiltunen Thoren M."/>
            <person name="Johannesson H."/>
        </authorList>
    </citation>
    <scope>NUCLEOTIDE SEQUENCE</scope>
    <source>
        <strain evidence="2">PSN243</strain>
    </source>
</reference>
<dbReference type="SUPFAM" id="SSF52047">
    <property type="entry name" value="RNI-like"/>
    <property type="match status" value="1"/>
</dbReference>
<dbReference type="EMBL" id="MU865929">
    <property type="protein sequence ID" value="KAK4451191.1"/>
    <property type="molecule type" value="Genomic_DNA"/>
</dbReference>
<comment type="caution">
    <text evidence="2">The sequence shown here is derived from an EMBL/GenBank/DDBJ whole genome shotgun (WGS) entry which is preliminary data.</text>
</comment>
<dbReference type="AlphaFoldDB" id="A0AAV9GX95"/>
<organism evidence="2 3">
    <name type="scientific">Podospora aff. communis PSN243</name>
    <dbReference type="NCBI Taxonomy" id="3040156"/>
    <lineage>
        <taxon>Eukaryota</taxon>
        <taxon>Fungi</taxon>
        <taxon>Dikarya</taxon>
        <taxon>Ascomycota</taxon>
        <taxon>Pezizomycotina</taxon>
        <taxon>Sordariomycetes</taxon>
        <taxon>Sordariomycetidae</taxon>
        <taxon>Sordariales</taxon>
        <taxon>Podosporaceae</taxon>
        <taxon>Podospora</taxon>
    </lineage>
</organism>
<accession>A0AAV9GX95</accession>
<feature type="region of interest" description="Disordered" evidence="1">
    <location>
        <begin position="484"/>
        <end position="507"/>
    </location>
</feature>
<dbReference type="Gene3D" id="3.80.10.10">
    <property type="entry name" value="Ribonuclease Inhibitor"/>
    <property type="match status" value="1"/>
</dbReference>
<evidence type="ECO:0000256" key="1">
    <source>
        <dbReference type="SAM" id="MobiDB-lite"/>
    </source>
</evidence>
<keyword evidence="3" id="KW-1185">Reference proteome</keyword>
<feature type="region of interest" description="Disordered" evidence="1">
    <location>
        <begin position="1"/>
        <end position="21"/>
    </location>
</feature>
<feature type="compositionally biased region" description="Basic residues" evidence="1">
    <location>
        <begin position="490"/>
        <end position="507"/>
    </location>
</feature>
<evidence type="ECO:0000313" key="2">
    <source>
        <dbReference type="EMBL" id="KAK4451191.1"/>
    </source>
</evidence>
<evidence type="ECO:0008006" key="4">
    <source>
        <dbReference type="Google" id="ProtNLM"/>
    </source>
</evidence>
<sequence length="564" mass="65093">MEQLTERTTNLSSTHTNPKDRLSKLPSELLARIFEFIITLHEDETPRRPEFEYWTETHGPSESRCCIRCLARSYRTDLRNLCLTSKYIKEEAQRILYRDVSMPILMQEPDYCLDCPDWYDCEPTSYEDLADTLIDNPNLAELVRGAALPWPWQLNKVPCDLVRRLEKRLGLPTRLNGITENILRDANFFPAYVPLLWLKMLPNLRWLQAPCACTCWEFSMPGEVMHGLGSGAPEIQLPEWLSTLWRQTKLPNLRRIEARWPWCCVLCSQTVAQACGTSMSSATTLALDVGYKSSEEYPNFDSILKLFRNLTDIRLHGMRLQMTHVQALLLAYPNLQSFRYVTADGQDWFGEIDDCSPSELLALLANHNPNLRYLVLDCAQHPPVDRGTLAQLTKLESLAISAHVLPLDGEFGLPPCLQRLHLLLAIRPMETGANPAWARLKNMNDENRVMHVADYILSRLKAGSWPRLKRMQLELFPGPWCKGVTSSDGKKRRRRARRRARKPARDRKRVTRIIQSFAEVGVSLSVFPFRSWARFRFSGRLPPALGRRWYGRREEISELGTLMR</sequence>
<gene>
    <name evidence="2" type="ORF">QBC34DRAFT_401500</name>
</gene>
<dbReference type="Proteomes" id="UP001321760">
    <property type="component" value="Unassembled WGS sequence"/>
</dbReference>
<dbReference type="InterPro" id="IPR032675">
    <property type="entry name" value="LRR_dom_sf"/>
</dbReference>
<evidence type="ECO:0000313" key="3">
    <source>
        <dbReference type="Proteomes" id="UP001321760"/>
    </source>
</evidence>
<proteinExistence type="predicted"/>
<name>A0AAV9GX95_9PEZI</name>
<reference evidence="2" key="2">
    <citation type="submission" date="2023-05" db="EMBL/GenBank/DDBJ databases">
        <authorList>
            <consortium name="Lawrence Berkeley National Laboratory"/>
            <person name="Steindorff A."/>
            <person name="Hensen N."/>
            <person name="Bonometti L."/>
            <person name="Westerberg I."/>
            <person name="Brannstrom I.O."/>
            <person name="Guillou S."/>
            <person name="Cros-Aarteil S."/>
            <person name="Calhoun S."/>
            <person name="Haridas S."/>
            <person name="Kuo A."/>
            <person name="Mondo S."/>
            <person name="Pangilinan J."/>
            <person name="Riley R."/>
            <person name="Labutti K."/>
            <person name="Andreopoulos B."/>
            <person name="Lipzen A."/>
            <person name="Chen C."/>
            <person name="Yanf M."/>
            <person name="Daum C."/>
            <person name="Ng V."/>
            <person name="Clum A."/>
            <person name="Ohm R."/>
            <person name="Martin F."/>
            <person name="Silar P."/>
            <person name="Natvig D."/>
            <person name="Lalanne C."/>
            <person name="Gautier V."/>
            <person name="Ament-Velasquez S.L."/>
            <person name="Kruys A."/>
            <person name="Hutchinson M.I."/>
            <person name="Powell A.J."/>
            <person name="Barry K."/>
            <person name="Miller A.N."/>
            <person name="Grigoriev I.V."/>
            <person name="Debuchy R."/>
            <person name="Gladieux P."/>
            <person name="Thoren M.H."/>
            <person name="Johannesson H."/>
        </authorList>
    </citation>
    <scope>NUCLEOTIDE SEQUENCE</scope>
    <source>
        <strain evidence="2">PSN243</strain>
    </source>
</reference>
<feature type="compositionally biased region" description="Polar residues" evidence="1">
    <location>
        <begin position="1"/>
        <end position="16"/>
    </location>
</feature>